<reference evidence="1 2" key="1">
    <citation type="journal article" date="2019" name="Nat. Ecol. Evol.">
        <title>Megaphylogeny resolves global patterns of mushroom evolution.</title>
        <authorList>
            <person name="Varga T."/>
            <person name="Krizsan K."/>
            <person name="Foldi C."/>
            <person name="Dima B."/>
            <person name="Sanchez-Garcia M."/>
            <person name="Sanchez-Ramirez S."/>
            <person name="Szollosi G.J."/>
            <person name="Szarkandi J.G."/>
            <person name="Papp V."/>
            <person name="Albert L."/>
            <person name="Andreopoulos W."/>
            <person name="Angelini C."/>
            <person name="Antonin V."/>
            <person name="Barry K.W."/>
            <person name="Bougher N.L."/>
            <person name="Buchanan P."/>
            <person name="Buyck B."/>
            <person name="Bense V."/>
            <person name="Catcheside P."/>
            <person name="Chovatia M."/>
            <person name="Cooper J."/>
            <person name="Damon W."/>
            <person name="Desjardin D."/>
            <person name="Finy P."/>
            <person name="Geml J."/>
            <person name="Haridas S."/>
            <person name="Hughes K."/>
            <person name="Justo A."/>
            <person name="Karasinski D."/>
            <person name="Kautmanova I."/>
            <person name="Kiss B."/>
            <person name="Kocsube S."/>
            <person name="Kotiranta H."/>
            <person name="LaButti K.M."/>
            <person name="Lechner B.E."/>
            <person name="Liimatainen K."/>
            <person name="Lipzen A."/>
            <person name="Lukacs Z."/>
            <person name="Mihaltcheva S."/>
            <person name="Morgado L.N."/>
            <person name="Niskanen T."/>
            <person name="Noordeloos M.E."/>
            <person name="Ohm R.A."/>
            <person name="Ortiz-Santana B."/>
            <person name="Ovrebo C."/>
            <person name="Racz N."/>
            <person name="Riley R."/>
            <person name="Savchenko A."/>
            <person name="Shiryaev A."/>
            <person name="Soop K."/>
            <person name="Spirin V."/>
            <person name="Szebenyi C."/>
            <person name="Tomsovsky M."/>
            <person name="Tulloss R.E."/>
            <person name="Uehling J."/>
            <person name="Grigoriev I.V."/>
            <person name="Vagvolgyi C."/>
            <person name="Papp T."/>
            <person name="Martin F.M."/>
            <person name="Miettinen O."/>
            <person name="Hibbett D.S."/>
            <person name="Nagy L.G."/>
        </authorList>
    </citation>
    <scope>NUCLEOTIDE SEQUENCE [LARGE SCALE GENOMIC DNA]</scope>
    <source>
        <strain evidence="1 2">FP101781</strain>
    </source>
</reference>
<protein>
    <submittedName>
        <fullName evidence="1">Uncharacterized protein</fullName>
    </submittedName>
</protein>
<gene>
    <name evidence="1" type="ORF">FA13DRAFT_1784586</name>
</gene>
<comment type="caution">
    <text evidence="1">The sequence shown here is derived from an EMBL/GenBank/DDBJ whole genome shotgun (WGS) entry which is preliminary data.</text>
</comment>
<accession>A0A4Y7U0H5</accession>
<dbReference type="EMBL" id="QPFP01000001">
    <property type="protein sequence ID" value="TEB39937.1"/>
    <property type="molecule type" value="Genomic_DNA"/>
</dbReference>
<evidence type="ECO:0000313" key="2">
    <source>
        <dbReference type="Proteomes" id="UP000298030"/>
    </source>
</evidence>
<keyword evidence="2" id="KW-1185">Reference proteome</keyword>
<evidence type="ECO:0000313" key="1">
    <source>
        <dbReference type="EMBL" id="TEB39937.1"/>
    </source>
</evidence>
<name>A0A4Y7U0H5_COPMI</name>
<dbReference type="AlphaFoldDB" id="A0A4Y7U0H5"/>
<proteinExistence type="predicted"/>
<dbReference type="Proteomes" id="UP000298030">
    <property type="component" value="Unassembled WGS sequence"/>
</dbReference>
<organism evidence="1 2">
    <name type="scientific">Coprinellus micaceus</name>
    <name type="common">Glistening ink-cap mushroom</name>
    <name type="synonym">Coprinus micaceus</name>
    <dbReference type="NCBI Taxonomy" id="71717"/>
    <lineage>
        <taxon>Eukaryota</taxon>
        <taxon>Fungi</taxon>
        <taxon>Dikarya</taxon>
        <taxon>Basidiomycota</taxon>
        <taxon>Agaricomycotina</taxon>
        <taxon>Agaricomycetes</taxon>
        <taxon>Agaricomycetidae</taxon>
        <taxon>Agaricales</taxon>
        <taxon>Agaricineae</taxon>
        <taxon>Psathyrellaceae</taxon>
        <taxon>Coprinellus</taxon>
    </lineage>
</organism>
<sequence length="232" mass="26325">MPLLQHPELWHFLPHIIRHAPSEPALPSLSCPTLQALKLLDDHDRIAQFFHLVHTPNKPKIAFDFLSNDSHTASQLKASFSQTLSSIRQYFKHGHNRDVTDNDFQQLGLEEDFFRDHRFTLSYTDAPRRMPQRWSEDPFVLHFSSHGKPLPPAEYLELLDIRLDLSSITVLHLQICAPLSPGSPAPPFLRRVWKILLSLPKLQTIVIAGSSLALPTFIDTWNVGSTPAVNGP</sequence>